<keyword evidence="8 18" id="KW-0479">Metal-binding</keyword>
<feature type="transmembrane region" description="Helical" evidence="21">
    <location>
        <begin position="999"/>
        <end position="1022"/>
    </location>
</feature>
<evidence type="ECO:0000256" key="5">
    <source>
        <dbReference type="ARBA" id="ARBA00022525"/>
    </source>
</evidence>
<feature type="transmembrane region" description="Helical" evidence="21">
    <location>
        <begin position="46"/>
        <end position="70"/>
    </location>
</feature>
<evidence type="ECO:0000256" key="17">
    <source>
        <dbReference type="PIRSR" id="PIRSR600823-2"/>
    </source>
</evidence>
<reference evidence="23" key="1">
    <citation type="submission" date="2019-03" db="EMBL/GenBank/DDBJ databases">
        <authorList>
            <person name="Mank J."/>
            <person name="Almeida P."/>
        </authorList>
    </citation>
    <scope>NUCLEOTIDE SEQUENCE</scope>
    <source>
        <strain evidence="23">78183</strain>
    </source>
</reference>
<keyword evidence="11" id="KW-0560">Oxidoreductase</keyword>
<dbReference type="InterPro" id="IPR019793">
    <property type="entry name" value="Peroxidases_heam-ligand_BS"/>
</dbReference>
<feature type="binding site" evidence="18">
    <location>
        <position position="1084"/>
    </location>
    <ligand>
        <name>Ca(2+)</name>
        <dbReference type="ChEBI" id="CHEBI:29108"/>
        <label>1</label>
    </ligand>
</feature>
<dbReference type="InterPro" id="IPR002016">
    <property type="entry name" value="Haem_peroxidase"/>
</dbReference>
<dbReference type="GO" id="GO:0140825">
    <property type="term" value="F:lactoperoxidase activity"/>
    <property type="evidence" value="ECO:0007669"/>
    <property type="project" value="UniProtKB-EC"/>
</dbReference>
<feature type="binding site" evidence="18">
    <location>
        <position position="1239"/>
    </location>
    <ligand>
        <name>Ca(2+)</name>
        <dbReference type="ChEBI" id="CHEBI:29108"/>
        <label>2</label>
    </ligand>
</feature>
<evidence type="ECO:0000256" key="13">
    <source>
        <dbReference type="ARBA" id="ARBA00023157"/>
    </source>
</evidence>
<dbReference type="PROSITE" id="PS50873">
    <property type="entry name" value="PEROXIDASE_4"/>
    <property type="match status" value="5"/>
</dbReference>
<evidence type="ECO:0000256" key="1">
    <source>
        <dbReference type="ARBA" id="ARBA00000189"/>
    </source>
</evidence>
<keyword evidence="21" id="KW-1133">Transmembrane helix</keyword>
<evidence type="ECO:0000256" key="19">
    <source>
        <dbReference type="PIRSR" id="PIRSR600823-4"/>
    </source>
</evidence>
<evidence type="ECO:0000256" key="16">
    <source>
        <dbReference type="PIRSR" id="PIRSR600823-1"/>
    </source>
</evidence>
<feature type="disulfide bond" evidence="20">
    <location>
        <begin position="1116"/>
        <end position="1316"/>
    </location>
</feature>
<dbReference type="Gene3D" id="1.10.420.10">
    <property type="entry name" value="Peroxidase, domain 2"/>
    <property type="match status" value="5"/>
</dbReference>
<feature type="transmembrane region" description="Helical" evidence="21">
    <location>
        <begin position="695"/>
        <end position="715"/>
    </location>
</feature>
<dbReference type="PRINTS" id="PR00458">
    <property type="entry name" value="PEROXIDASE"/>
</dbReference>
<keyword evidence="6" id="KW-0575">Peroxidase</keyword>
<feature type="disulfide bond" evidence="20">
    <location>
        <begin position="1064"/>
        <end position="1069"/>
    </location>
</feature>
<comment type="catalytic activity">
    <reaction evidence="1">
        <text>2 a phenolic donor + H2O2 = 2 a phenolic radical donor + 2 H2O</text>
        <dbReference type="Rhea" id="RHEA:56136"/>
        <dbReference type="ChEBI" id="CHEBI:15377"/>
        <dbReference type="ChEBI" id="CHEBI:16240"/>
        <dbReference type="ChEBI" id="CHEBI:139520"/>
        <dbReference type="ChEBI" id="CHEBI:139521"/>
        <dbReference type="EC" id="1.11.1.7"/>
    </reaction>
</comment>
<dbReference type="PRINTS" id="PR00461">
    <property type="entry name" value="PLPEROXIDASE"/>
</dbReference>
<dbReference type="PROSITE" id="PS00436">
    <property type="entry name" value="PEROXIDASE_2"/>
    <property type="match status" value="5"/>
</dbReference>
<comment type="cofactor">
    <cofactor evidence="18">
        <name>heme b</name>
        <dbReference type="ChEBI" id="CHEBI:60344"/>
    </cofactor>
    <text evidence="18">Binds 1 heme b (iron(II)-protoporphyrin IX) group per subunit.</text>
</comment>
<evidence type="ECO:0000256" key="9">
    <source>
        <dbReference type="ARBA" id="ARBA00022729"/>
    </source>
</evidence>
<evidence type="ECO:0000256" key="3">
    <source>
        <dbReference type="ARBA" id="ARBA00006873"/>
    </source>
</evidence>
<feature type="active site" description="Proton acceptor" evidence="16">
    <location>
        <position position="1062"/>
    </location>
</feature>
<feature type="binding site" evidence="18">
    <location>
        <position position="1068"/>
    </location>
    <ligand>
        <name>Ca(2+)</name>
        <dbReference type="ChEBI" id="CHEBI:29108"/>
        <label>1</label>
    </ligand>
</feature>
<feature type="binding site" evidence="18">
    <location>
        <position position="1189"/>
    </location>
    <ligand>
        <name>Ca(2+)</name>
        <dbReference type="ChEBI" id="CHEBI:29108"/>
        <label>2</label>
    </ligand>
</feature>
<dbReference type="GO" id="GO:0006979">
    <property type="term" value="P:response to oxidative stress"/>
    <property type="evidence" value="ECO:0007669"/>
    <property type="project" value="InterPro"/>
</dbReference>
<evidence type="ECO:0000256" key="10">
    <source>
        <dbReference type="ARBA" id="ARBA00022837"/>
    </source>
</evidence>
<evidence type="ECO:0000256" key="12">
    <source>
        <dbReference type="ARBA" id="ARBA00023004"/>
    </source>
</evidence>
<evidence type="ECO:0000256" key="15">
    <source>
        <dbReference type="ARBA" id="ARBA00023324"/>
    </source>
</evidence>
<feature type="binding site" evidence="18">
    <location>
        <position position="1063"/>
    </location>
    <ligand>
        <name>Ca(2+)</name>
        <dbReference type="ChEBI" id="CHEBI:29108"/>
        <label>1</label>
    </ligand>
</feature>
<organism evidence="23">
    <name type="scientific">Salix viminalis</name>
    <name type="common">Common osier</name>
    <name type="synonym">Basket willow</name>
    <dbReference type="NCBI Taxonomy" id="40686"/>
    <lineage>
        <taxon>Eukaryota</taxon>
        <taxon>Viridiplantae</taxon>
        <taxon>Streptophyta</taxon>
        <taxon>Embryophyta</taxon>
        <taxon>Tracheophyta</taxon>
        <taxon>Spermatophyta</taxon>
        <taxon>Magnoliopsida</taxon>
        <taxon>eudicotyledons</taxon>
        <taxon>Gunneridae</taxon>
        <taxon>Pentapetalae</taxon>
        <taxon>rosids</taxon>
        <taxon>fabids</taxon>
        <taxon>Malpighiales</taxon>
        <taxon>Salicaceae</taxon>
        <taxon>Saliceae</taxon>
        <taxon>Salix</taxon>
    </lineage>
</organism>
<dbReference type="FunFam" id="1.10.520.10:FF:000001">
    <property type="entry name" value="Peroxidase"/>
    <property type="match status" value="5"/>
</dbReference>
<dbReference type="EMBL" id="CAADRP010001885">
    <property type="protein sequence ID" value="VFU55374.1"/>
    <property type="molecule type" value="Genomic_DNA"/>
</dbReference>
<dbReference type="GO" id="GO:0046872">
    <property type="term" value="F:metal ion binding"/>
    <property type="evidence" value="ECO:0007669"/>
    <property type="project" value="UniProtKB-KW"/>
</dbReference>
<evidence type="ECO:0000256" key="21">
    <source>
        <dbReference type="SAM" id="Phobius"/>
    </source>
</evidence>
<dbReference type="Gene3D" id="1.10.520.10">
    <property type="match status" value="5"/>
</dbReference>
<keyword evidence="10 18" id="KW-0106">Calcium</keyword>
<evidence type="ECO:0000256" key="20">
    <source>
        <dbReference type="PIRSR" id="PIRSR600823-5"/>
    </source>
</evidence>
<dbReference type="PROSITE" id="PS00435">
    <property type="entry name" value="PEROXIDASE_1"/>
    <property type="match status" value="4"/>
</dbReference>
<keyword evidence="21" id="KW-0812">Transmembrane</keyword>
<dbReference type="InterPro" id="IPR033905">
    <property type="entry name" value="Secretory_peroxidase"/>
</dbReference>
<keyword evidence="7" id="KW-0349">Heme</keyword>
<feature type="domain" description="Plant heme peroxidase family profile" evidence="22">
    <location>
        <begin position="64"/>
        <end position="363"/>
    </location>
</feature>
<feature type="binding site" evidence="18">
    <location>
        <position position="1247"/>
    </location>
    <ligand>
        <name>Ca(2+)</name>
        <dbReference type="ChEBI" id="CHEBI:29108"/>
        <label>2</label>
    </ligand>
</feature>
<keyword evidence="5" id="KW-0964">Secreted</keyword>
<dbReference type="SUPFAM" id="SSF48113">
    <property type="entry name" value="Heme-dependent peroxidases"/>
    <property type="match status" value="5"/>
</dbReference>
<feature type="binding site" evidence="18">
    <location>
        <position position="1070"/>
    </location>
    <ligand>
        <name>Ca(2+)</name>
        <dbReference type="ChEBI" id="CHEBI:29108"/>
        <label>1</label>
    </ligand>
</feature>
<name>A0A6N2MQP6_SALVM</name>
<evidence type="ECO:0000256" key="6">
    <source>
        <dbReference type="ARBA" id="ARBA00022559"/>
    </source>
</evidence>
<feature type="domain" description="Plant heme peroxidase family profile" evidence="22">
    <location>
        <begin position="717"/>
        <end position="993"/>
    </location>
</feature>
<sequence length="1664" mass="182361">MTGFVKTLSKASLEYKRPAYLSSEPSEQLQYFCSKTMATQKLFCVIFLQLALAFFLASLANAGGLQLGFYRKKCPDLDLIVHQTLYRYISRDRTLAAPLLRMHFHDCFIRGCDASVLISSTKKNQAEKDAIPNQTLRGFNVIDAVKSALEKKCPGVVSCADILALVARDAVLMVGGPHWDVPTGRRDGRVSIANEALFNLPPPFANITVLKQQFAGVGLSVKDLAVLSGGHTIGIGHCTTISDRLYNFTGKGDTDPALDPRYAAQLKKKCKPGNINTVVAMDPGSFKSFDEDYYTVVAKRRGLFQSDAALLDDAETRDYVTTQSRTHGFTFALDFAESMVKMGNIGVLTGKQGEIRKRCAFKIFSVLFLQLVFAFLLVELTNAGGLQLGFYQRTCPDAELIVHQALYRYISRDRTLAASLLRMHFHDCFIRGCDASVLISSTKKNQAEKDAIPNQTLRGFNVIDAVKSALEKKCPGVVSCSDVLALVARDAVLMVGGPHWDVPTGRRDGRVSIANEALFNLPPPFANITVLKQQFAAVGLSVKDLAVLSGGHTIGIGHCATISDRLYNFTGKGDTDLHWTQIRCSAEEKMQAWKLQDAKRRGLFQSDAALLDDAETRDYVKLQSRTQGSTFAQDFAESMVKMGNIGVLTGKQGEIRKRCAFLDYKMPEKLLCSKPSQPNEKVQNFCSQIMAIQKILTVLFLYLALAFLLVELTNAGGLQLGFYRRTCPDAEFIVHETPYRYVSRDRTLAAPLLRMHFHDCFIRGCDASVLISSTKKNQAEKDAIPNQTLRGFNVIDAVKSALEKKCPGVVSCSDVLALVARDAVLMVGGPHWDVPTGRRDGRVSIANEALFNLPPPFANITVLKQQFAAVGLSVKDLAVLSGGHTIGIGHCATISDRLYNFTGKGDTDPSLDPRYAVQLKKKCKPGNSKTVTEMDPGSFKSFDEDYYTVVAKRRGLFQSDAALLDDAETRDYVKLQSRTQGSTFAQDFAESMIMAIQKILTVLFLYLALAFLLVELTNAGGLQLGFYQRTCPGAELIVHQTLYRYISRDRTLAASLLRMHFHDCFIRGCDASVLISSTGNNQAEKDAIPNKTLRGFNVIDAVKSALEKKCPGVVSCADVLALVARGSVMMVGGPHWDVPTGRRDGRVSIANEALFNLPPPFANITVLKQQFAGVGLSVKDLAVLSGGHTIGIGHCTTISDRLYNFTGKGDTDPALDPRYAAQLKKKCKPGNSKTVVAMDPGSFKSFDEDYYTAVAKRRGLFQSDAALLDDAETRVYVTTQSRTHGLTFALDFAESMVKMGNIGVLTGEQGEIRKRCAFESFPEKMKGYGYFGMMFFCLSVFMGSTGAQLQMGFYSSSCPNAERIVQDYVNRHIHNAPSLAAAIIRMHFHDCFVRGCDASVLLNTTSSSNQTEKLAAPNLTLRGFDFIEKVKSLLEAACPAVVSCADIVALVARDAVVATGGPFWRVPTGRRDGTISRSSEALSNIPPPTSNFTNLQTLFANQGLDLKDLVLLSGAHTIGISHCSSFTTRLYNFTGVGDQDPALDSEYAANLKARKCRSLNDNTTIVEMDPGSFRTFDLSYYSLLLKRRGLFQSDSALTTNSATLSFVKQLLKGSLQNFFAEFANSMEKMGRINVKTGTTGEIRKHCAVEKGKTVQNYDNIAATE</sequence>
<keyword evidence="14" id="KW-0325">Glycoprotein</keyword>
<keyword evidence="15" id="KW-0376">Hydrogen peroxide</keyword>
<evidence type="ECO:0000256" key="11">
    <source>
        <dbReference type="ARBA" id="ARBA00023002"/>
    </source>
</evidence>
<dbReference type="Pfam" id="PF00141">
    <property type="entry name" value="peroxidase"/>
    <property type="match status" value="5"/>
</dbReference>
<accession>A0A6N2MQP6</accession>
<feature type="disulfide bond" evidence="20">
    <location>
        <begin position="1195"/>
        <end position="1227"/>
    </location>
</feature>
<evidence type="ECO:0000256" key="2">
    <source>
        <dbReference type="ARBA" id="ARBA00002322"/>
    </source>
</evidence>
<feature type="disulfide bond" evidence="20">
    <location>
        <begin position="1031"/>
        <end position="1110"/>
    </location>
</feature>
<dbReference type="GO" id="GO:0020037">
    <property type="term" value="F:heme binding"/>
    <property type="evidence" value="ECO:0007669"/>
    <property type="project" value="InterPro"/>
</dbReference>
<evidence type="ECO:0000256" key="7">
    <source>
        <dbReference type="ARBA" id="ARBA00022617"/>
    </source>
</evidence>
<evidence type="ECO:0000313" key="23">
    <source>
        <dbReference type="EMBL" id="VFU55374.1"/>
    </source>
</evidence>
<dbReference type="InterPro" id="IPR019794">
    <property type="entry name" value="Peroxidases_AS"/>
</dbReference>
<keyword evidence="21" id="KW-0472">Membrane</keyword>
<feature type="site" description="Transition state stabilizer" evidence="19">
    <location>
        <position position="1058"/>
    </location>
</feature>
<dbReference type="EC" id="1.11.1.7" evidence="4"/>
<dbReference type="PANTHER" id="PTHR31235">
    <property type="entry name" value="PEROXIDASE 25-RELATED"/>
    <property type="match status" value="1"/>
</dbReference>
<feature type="domain" description="Plant heme peroxidase family profile" evidence="22">
    <location>
        <begin position="1348"/>
        <end position="1650"/>
    </location>
</feature>
<proteinExistence type="inferred from homology"/>
<dbReference type="InterPro" id="IPR010255">
    <property type="entry name" value="Haem_peroxidase_sf"/>
</dbReference>
<keyword evidence="13 20" id="KW-1015">Disulfide bond</keyword>
<comment type="similarity">
    <text evidence="3">Belongs to the peroxidase family. Ascorbate peroxidase subfamily.</text>
</comment>
<evidence type="ECO:0000256" key="14">
    <source>
        <dbReference type="ARBA" id="ARBA00023180"/>
    </source>
</evidence>
<keyword evidence="12 18" id="KW-0408">Iron</keyword>
<protein>
    <recommendedName>
        <fullName evidence="4">peroxidase</fullName>
        <ecNumber evidence="4">1.11.1.7</ecNumber>
    </recommendedName>
</protein>
<keyword evidence="9" id="KW-0732">Signal</keyword>
<dbReference type="FunFam" id="1.10.420.10:FF:000008">
    <property type="entry name" value="Peroxidase"/>
    <property type="match status" value="4"/>
</dbReference>
<feature type="binding site" evidence="18">
    <location>
        <position position="1072"/>
    </location>
    <ligand>
        <name>Ca(2+)</name>
        <dbReference type="ChEBI" id="CHEBI:29108"/>
        <label>1</label>
    </ligand>
</feature>
<dbReference type="CDD" id="cd00693">
    <property type="entry name" value="secretory_peroxidase"/>
    <property type="match status" value="5"/>
</dbReference>
<feature type="domain" description="Plant heme peroxidase family profile" evidence="22">
    <location>
        <begin position="385"/>
        <end position="663"/>
    </location>
</feature>
<gene>
    <name evidence="23" type="ORF">SVIM_LOCUS393266</name>
</gene>
<evidence type="ECO:0000256" key="8">
    <source>
        <dbReference type="ARBA" id="ARBA00022723"/>
    </source>
</evidence>
<evidence type="ECO:0000259" key="22">
    <source>
        <dbReference type="PROSITE" id="PS50873"/>
    </source>
</evidence>
<comment type="function">
    <text evidence="2">Removal of H(2)O(2), oxidation of toxic reductants, biosynthesis and degradation of lignin, suberization, auxin catabolism, response to environmental stresses such as wounding, pathogen attack and oxidative stress. These functions might be dependent on each isozyme/isoform in each plant tissue.</text>
</comment>
<dbReference type="GO" id="GO:0042744">
    <property type="term" value="P:hydrogen peroxide catabolic process"/>
    <property type="evidence" value="ECO:0007669"/>
    <property type="project" value="UniProtKB-KW"/>
</dbReference>
<feature type="binding site" evidence="17">
    <location>
        <position position="1158"/>
    </location>
    <ligand>
        <name>substrate</name>
    </ligand>
</feature>
<comment type="cofactor">
    <cofactor evidence="18">
        <name>Ca(2+)</name>
        <dbReference type="ChEBI" id="CHEBI:29108"/>
    </cofactor>
    <text evidence="18">Binds 2 calcium ions per subunit.</text>
</comment>
<dbReference type="InterPro" id="IPR000823">
    <property type="entry name" value="Peroxidase_pln"/>
</dbReference>
<feature type="domain" description="Plant heme peroxidase family profile" evidence="22">
    <location>
        <begin position="1021"/>
        <end position="1320"/>
    </location>
</feature>
<evidence type="ECO:0000256" key="18">
    <source>
        <dbReference type="PIRSR" id="PIRSR600823-3"/>
    </source>
</evidence>
<feature type="binding site" description="axial binding residue" evidence="18">
    <location>
        <position position="1188"/>
    </location>
    <ligand>
        <name>heme b</name>
        <dbReference type="ChEBI" id="CHEBI:60344"/>
    </ligand>
    <ligandPart>
        <name>Fe</name>
        <dbReference type="ChEBI" id="CHEBI:18248"/>
    </ligandPart>
</feature>
<evidence type="ECO:0000256" key="4">
    <source>
        <dbReference type="ARBA" id="ARBA00012313"/>
    </source>
</evidence>